<dbReference type="EMBL" id="LAZR01000107">
    <property type="protein sequence ID" value="KKN90892.1"/>
    <property type="molecule type" value="Genomic_DNA"/>
</dbReference>
<organism evidence="1">
    <name type="scientific">marine sediment metagenome</name>
    <dbReference type="NCBI Taxonomy" id="412755"/>
    <lineage>
        <taxon>unclassified sequences</taxon>
        <taxon>metagenomes</taxon>
        <taxon>ecological metagenomes</taxon>
    </lineage>
</organism>
<dbReference type="AlphaFoldDB" id="A0A0F9UTU3"/>
<gene>
    <name evidence="1" type="ORF">LCGC14_0224760</name>
</gene>
<protein>
    <submittedName>
        <fullName evidence="1">Uncharacterized protein</fullName>
    </submittedName>
</protein>
<sequence length="70" mass="8250">MSEIHKYLNNMESYLLNEDLLFKKALIRALDNIDSSIKALNTNIVYLGWDIKNVMKESIETIRPEFRGFK</sequence>
<accession>A0A0F9UTU3</accession>
<proteinExistence type="predicted"/>
<comment type="caution">
    <text evidence="1">The sequence shown here is derived from an EMBL/GenBank/DDBJ whole genome shotgun (WGS) entry which is preliminary data.</text>
</comment>
<evidence type="ECO:0000313" key="1">
    <source>
        <dbReference type="EMBL" id="KKN90892.1"/>
    </source>
</evidence>
<reference evidence="1" key="1">
    <citation type="journal article" date="2015" name="Nature">
        <title>Complex archaea that bridge the gap between prokaryotes and eukaryotes.</title>
        <authorList>
            <person name="Spang A."/>
            <person name="Saw J.H."/>
            <person name="Jorgensen S.L."/>
            <person name="Zaremba-Niedzwiedzka K."/>
            <person name="Martijn J."/>
            <person name="Lind A.E."/>
            <person name="van Eijk R."/>
            <person name="Schleper C."/>
            <person name="Guy L."/>
            <person name="Ettema T.J."/>
        </authorList>
    </citation>
    <scope>NUCLEOTIDE SEQUENCE</scope>
</reference>
<name>A0A0F9UTU3_9ZZZZ</name>